<reference evidence="1 2" key="1">
    <citation type="submission" date="2018-11" db="EMBL/GenBank/DDBJ databases">
        <title>Genomic Encyclopedia of Type Strains, Phase IV (KMG-IV): sequencing the most valuable type-strain genomes for metagenomic binning, comparative biology and taxonomic classification.</title>
        <authorList>
            <person name="Goeker M."/>
        </authorList>
    </citation>
    <scope>NUCLEOTIDE SEQUENCE [LARGE SCALE GENOMIC DNA]</scope>
    <source>
        <strain evidence="1 2">DSM 21945</strain>
    </source>
</reference>
<accession>A0A3N1PKT7</accession>
<dbReference type="STRING" id="584787.GCA_001247655_00084"/>
<name>A0A3N1PKT7_9GAMM</name>
<proteinExistence type="predicted"/>
<dbReference type="SUPFAM" id="SSF53474">
    <property type="entry name" value="alpha/beta-Hydrolases"/>
    <property type="match status" value="1"/>
</dbReference>
<dbReference type="AlphaFoldDB" id="A0A3N1PKT7"/>
<dbReference type="EMBL" id="RJUL01000003">
    <property type="protein sequence ID" value="ROQ28739.1"/>
    <property type="molecule type" value="Genomic_DNA"/>
</dbReference>
<dbReference type="PANTHER" id="PTHR35602:SF3">
    <property type="entry name" value="ESTERASE YQIA"/>
    <property type="match status" value="1"/>
</dbReference>
<dbReference type="Pfam" id="PF05728">
    <property type="entry name" value="UPF0227"/>
    <property type="match status" value="1"/>
</dbReference>
<sequence>MRLYYLHGFNSSPQSDKARVVSHYVTKHCPGTELVLPTLHFAPASAMALLDADIAAHPGPKALIGSSLGGFYATYLAERHGLKAVLVNPAVRPFELLADYLGPQVNPYTGETFEVSHRHMAELLALFVPVLSHPERLWLLQKEGDEVLDWRQARDHYQGARQTIEAGGDHAFTDLDKHLGQMAAFLDLC</sequence>
<dbReference type="InterPro" id="IPR008886">
    <property type="entry name" value="UPF0227/Esterase_YqiA"/>
</dbReference>
<dbReference type="RefSeq" id="WP_170164056.1">
    <property type="nucleotide sequence ID" value="NZ_JBLXAC010000001.1"/>
</dbReference>
<evidence type="ECO:0008006" key="3">
    <source>
        <dbReference type="Google" id="ProtNLM"/>
    </source>
</evidence>
<dbReference type="Proteomes" id="UP000268033">
    <property type="component" value="Unassembled WGS sequence"/>
</dbReference>
<dbReference type="Gene3D" id="3.40.50.1820">
    <property type="entry name" value="alpha/beta hydrolase"/>
    <property type="match status" value="1"/>
</dbReference>
<evidence type="ECO:0000313" key="2">
    <source>
        <dbReference type="Proteomes" id="UP000268033"/>
    </source>
</evidence>
<protein>
    <recommendedName>
        <fullName evidence="3">Esterase</fullName>
    </recommendedName>
</protein>
<gene>
    <name evidence="1" type="ORF">EDC28_103333</name>
</gene>
<dbReference type="PANTHER" id="PTHR35602">
    <property type="entry name" value="ESTERASE YQIA-RELATED"/>
    <property type="match status" value="1"/>
</dbReference>
<dbReference type="InterPro" id="IPR029058">
    <property type="entry name" value="AB_hydrolase_fold"/>
</dbReference>
<keyword evidence="2" id="KW-1185">Reference proteome</keyword>
<organism evidence="1 2">
    <name type="scientific">Gallaecimonas pentaromativorans</name>
    <dbReference type="NCBI Taxonomy" id="584787"/>
    <lineage>
        <taxon>Bacteria</taxon>
        <taxon>Pseudomonadati</taxon>
        <taxon>Pseudomonadota</taxon>
        <taxon>Gammaproteobacteria</taxon>
        <taxon>Enterobacterales</taxon>
        <taxon>Gallaecimonadaceae</taxon>
        <taxon>Gallaecimonas</taxon>
    </lineage>
</organism>
<comment type="caution">
    <text evidence="1">The sequence shown here is derived from an EMBL/GenBank/DDBJ whole genome shotgun (WGS) entry which is preliminary data.</text>
</comment>
<evidence type="ECO:0000313" key="1">
    <source>
        <dbReference type="EMBL" id="ROQ28739.1"/>
    </source>
</evidence>